<dbReference type="PANTHER" id="PTHR47657">
    <property type="entry name" value="STEROL REGULATORY ELEMENT-BINDING PROTEIN ECM22"/>
    <property type="match status" value="1"/>
</dbReference>
<reference evidence="3" key="1">
    <citation type="journal article" date="2020" name="BMC Genomics">
        <title>Correction to: Identification and distribution of gene clusters required for synthesis of sphingolipid metabolism inhibitors in diverse species of the filamentous fungus Fusarium.</title>
        <authorList>
            <person name="Kim H.S."/>
            <person name="Lohmar J.M."/>
            <person name="Busman M."/>
            <person name="Brown D.W."/>
            <person name="Naumann T.A."/>
            <person name="Divon H.H."/>
            <person name="Lysoe E."/>
            <person name="Uhlig S."/>
            <person name="Proctor R.H."/>
        </authorList>
    </citation>
    <scope>NUCLEOTIDE SEQUENCE</scope>
    <source>
        <strain evidence="3">NRRL 20472</strain>
    </source>
</reference>
<dbReference type="PANTHER" id="PTHR47657:SF13">
    <property type="entry name" value="ZN(2)-C6 FUNGAL-TYPE DOMAIN-CONTAINING PROTEIN-RELATED"/>
    <property type="match status" value="1"/>
</dbReference>
<evidence type="ECO:0000313" key="3">
    <source>
        <dbReference type="EMBL" id="KAF4945135.1"/>
    </source>
</evidence>
<dbReference type="AlphaFoldDB" id="A0A8H4ST13"/>
<feature type="compositionally biased region" description="Basic and acidic residues" evidence="2">
    <location>
        <begin position="1"/>
        <end position="11"/>
    </location>
</feature>
<dbReference type="InterPro" id="IPR021858">
    <property type="entry name" value="Fun_TF"/>
</dbReference>
<dbReference type="OrthoDB" id="416217at2759"/>
<dbReference type="GO" id="GO:0000981">
    <property type="term" value="F:DNA-binding transcription factor activity, RNA polymerase II-specific"/>
    <property type="evidence" value="ECO:0007669"/>
    <property type="project" value="TreeGrafter"/>
</dbReference>
<evidence type="ECO:0000256" key="1">
    <source>
        <dbReference type="ARBA" id="ARBA00023242"/>
    </source>
</evidence>
<reference evidence="3" key="2">
    <citation type="submission" date="2020-05" db="EMBL/GenBank/DDBJ databases">
        <authorList>
            <person name="Kim H.-S."/>
            <person name="Proctor R.H."/>
            <person name="Brown D.W."/>
        </authorList>
    </citation>
    <scope>NUCLEOTIDE SEQUENCE</scope>
    <source>
        <strain evidence="3">NRRL 20472</strain>
    </source>
</reference>
<sequence>MNETQGAEHVHAAGSRCPCRSVKRRSHKKSRNGCQNCKRRRIKILVVPTGPRKRGRPLKWVPGPDTSTQASAQVPIDPKLSSPETSQPSLPLCVDDIRLYHHYITVTSLTIGDDVMWRDKVPRLAFDNPYVLHLMLALSALHLARLRAMEATKYELLAEKHHSMALPHITRLLPQIKRENCSALYIATVLVCNYAFAKPPKKGHLLIQYDGTETAWWNLFRGVRFVIETVGLPAIFSGPIGPFPPESTSNVPPPVGKSGYIAWEKPLADLGIMIHSSQPPGLLNLVEIFEALVCCFSDVFGTAEQPQDVTHGKTHIVMRWVWFLDADFTKEVERLNPQVLILLAYHSVLVQTLESFWYMRGWGYRMLESITEKLDQRYVAWISWPWDQIEPGCDNDLLSLD</sequence>
<gene>
    <name evidence="3" type="ORF">FSARC_14501</name>
</gene>
<comment type="caution">
    <text evidence="3">The sequence shown here is derived from an EMBL/GenBank/DDBJ whole genome shotgun (WGS) entry which is preliminary data.</text>
</comment>
<feature type="region of interest" description="Disordered" evidence="2">
    <location>
        <begin position="1"/>
        <end position="34"/>
    </location>
</feature>
<accession>A0A8H4ST13</accession>
<protein>
    <recommendedName>
        <fullName evidence="5">Sterol uptake control protein 2</fullName>
    </recommendedName>
</protein>
<organism evidence="3 4">
    <name type="scientific">Fusarium sarcochroum</name>
    <dbReference type="NCBI Taxonomy" id="1208366"/>
    <lineage>
        <taxon>Eukaryota</taxon>
        <taxon>Fungi</taxon>
        <taxon>Dikarya</taxon>
        <taxon>Ascomycota</taxon>
        <taxon>Pezizomycotina</taxon>
        <taxon>Sordariomycetes</taxon>
        <taxon>Hypocreomycetidae</taxon>
        <taxon>Hypocreales</taxon>
        <taxon>Nectriaceae</taxon>
        <taxon>Fusarium</taxon>
        <taxon>Fusarium lateritium species complex</taxon>
    </lineage>
</organism>
<evidence type="ECO:0000313" key="4">
    <source>
        <dbReference type="Proteomes" id="UP000622797"/>
    </source>
</evidence>
<evidence type="ECO:0008006" key="5">
    <source>
        <dbReference type="Google" id="ProtNLM"/>
    </source>
</evidence>
<name>A0A8H4ST13_9HYPO</name>
<keyword evidence="4" id="KW-1185">Reference proteome</keyword>
<dbReference type="Proteomes" id="UP000622797">
    <property type="component" value="Unassembled WGS sequence"/>
</dbReference>
<evidence type="ECO:0000256" key="2">
    <source>
        <dbReference type="SAM" id="MobiDB-lite"/>
    </source>
</evidence>
<dbReference type="InterPro" id="IPR052400">
    <property type="entry name" value="Zn2-C6_fungal_TF"/>
</dbReference>
<dbReference type="EMBL" id="JABEXW010001259">
    <property type="protein sequence ID" value="KAF4945135.1"/>
    <property type="molecule type" value="Genomic_DNA"/>
</dbReference>
<proteinExistence type="predicted"/>
<dbReference type="Pfam" id="PF11951">
    <property type="entry name" value="Fungal_trans_2"/>
    <property type="match status" value="1"/>
</dbReference>
<keyword evidence="1" id="KW-0539">Nucleus</keyword>
<feature type="compositionally biased region" description="Basic residues" evidence="2">
    <location>
        <begin position="21"/>
        <end position="34"/>
    </location>
</feature>
<feature type="region of interest" description="Disordered" evidence="2">
    <location>
        <begin position="48"/>
        <end position="87"/>
    </location>
</feature>